<keyword evidence="7" id="KW-1185">Reference proteome</keyword>
<accession>A0ABT6FGH9</accession>
<dbReference type="CDD" id="cd02966">
    <property type="entry name" value="TlpA_like_family"/>
    <property type="match status" value="1"/>
</dbReference>
<keyword evidence="4" id="KW-0676">Redox-active center</keyword>
<dbReference type="PANTHER" id="PTHR42852:SF6">
    <property type="entry name" value="THIOL:DISULFIDE INTERCHANGE PROTEIN DSBE"/>
    <property type="match status" value="1"/>
</dbReference>
<comment type="subcellular location">
    <subcellularLocation>
        <location evidence="1">Cell envelope</location>
    </subcellularLocation>
</comment>
<name>A0ABT6FGH9_9BACT</name>
<evidence type="ECO:0000256" key="2">
    <source>
        <dbReference type="ARBA" id="ARBA00022748"/>
    </source>
</evidence>
<gene>
    <name evidence="6" type="ORF">PZE19_22265</name>
</gene>
<evidence type="ECO:0000313" key="7">
    <source>
        <dbReference type="Proteomes" id="UP001216907"/>
    </source>
</evidence>
<evidence type="ECO:0000313" key="6">
    <source>
        <dbReference type="EMBL" id="MDG3006505.1"/>
    </source>
</evidence>
<keyword evidence="2" id="KW-0201">Cytochrome c-type biogenesis</keyword>
<comment type="caution">
    <text evidence="6">The sequence shown here is derived from an EMBL/GenBank/DDBJ whole genome shotgun (WGS) entry which is preliminary data.</text>
</comment>
<evidence type="ECO:0000256" key="1">
    <source>
        <dbReference type="ARBA" id="ARBA00004196"/>
    </source>
</evidence>
<evidence type="ECO:0000259" key="5">
    <source>
        <dbReference type="PROSITE" id="PS51352"/>
    </source>
</evidence>
<dbReference type="InterPro" id="IPR013766">
    <property type="entry name" value="Thioredoxin_domain"/>
</dbReference>
<dbReference type="Pfam" id="PF00578">
    <property type="entry name" value="AhpC-TSA"/>
    <property type="match status" value="1"/>
</dbReference>
<dbReference type="SUPFAM" id="SSF52833">
    <property type="entry name" value="Thioredoxin-like"/>
    <property type="match status" value="1"/>
</dbReference>
<dbReference type="RefSeq" id="WP_277862801.1">
    <property type="nucleotide sequence ID" value="NZ_JARRAG010000002.1"/>
</dbReference>
<organism evidence="6 7">
    <name type="scientific">Paludisphaera mucosa</name>
    <dbReference type="NCBI Taxonomy" id="3030827"/>
    <lineage>
        <taxon>Bacteria</taxon>
        <taxon>Pseudomonadati</taxon>
        <taxon>Planctomycetota</taxon>
        <taxon>Planctomycetia</taxon>
        <taxon>Isosphaerales</taxon>
        <taxon>Isosphaeraceae</taxon>
        <taxon>Paludisphaera</taxon>
    </lineage>
</organism>
<evidence type="ECO:0000256" key="4">
    <source>
        <dbReference type="ARBA" id="ARBA00023284"/>
    </source>
</evidence>
<dbReference type="InterPro" id="IPR050553">
    <property type="entry name" value="Thioredoxin_ResA/DsbE_sf"/>
</dbReference>
<protein>
    <submittedName>
        <fullName evidence="6">TlpA disulfide reductase family protein</fullName>
    </submittedName>
</protein>
<proteinExistence type="predicted"/>
<dbReference type="InterPro" id="IPR036249">
    <property type="entry name" value="Thioredoxin-like_sf"/>
</dbReference>
<evidence type="ECO:0000256" key="3">
    <source>
        <dbReference type="ARBA" id="ARBA00023157"/>
    </source>
</evidence>
<dbReference type="Gene3D" id="3.40.30.10">
    <property type="entry name" value="Glutaredoxin"/>
    <property type="match status" value="1"/>
</dbReference>
<dbReference type="EMBL" id="JARRAG010000002">
    <property type="protein sequence ID" value="MDG3006505.1"/>
    <property type="molecule type" value="Genomic_DNA"/>
</dbReference>
<dbReference type="InterPro" id="IPR000866">
    <property type="entry name" value="AhpC/TSA"/>
</dbReference>
<reference evidence="6 7" key="1">
    <citation type="submission" date="2023-03" db="EMBL/GenBank/DDBJ databases">
        <title>Paludisphaera mucosa sp. nov. a novel planctomycete from northern fen.</title>
        <authorList>
            <person name="Ivanova A."/>
        </authorList>
    </citation>
    <scope>NUCLEOTIDE SEQUENCE [LARGE SCALE GENOMIC DNA]</scope>
    <source>
        <strain evidence="6 7">Pla2</strain>
    </source>
</reference>
<dbReference type="PANTHER" id="PTHR42852">
    <property type="entry name" value="THIOL:DISULFIDE INTERCHANGE PROTEIN DSBE"/>
    <property type="match status" value="1"/>
</dbReference>
<dbReference type="PROSITE" id="PS51352">
    <property type="entry name" value="THIOREDOXIN_2"/>
    <property type="match status" value="1"/>
</dbReference>
<keyword evidence="3" id="KW-1015">Disulfide bond</keyword>
<feature type="domain" description="Thioredoxin" evidence="5">
    <location>
        <begin position="184"/>
        <end position="324"/>
    </location>
</feature>
<sequence length="324" mass="35481">MESRSLLALTLFVAVAADLPAQPAAAPESVAEIQNRHDRSLVRELGEYLIRNPKAEDRDQAYAALFNKAIEHDWFAENQEAAERYLKDEPEGPVRSLAQVITVMARAKAKRFPDALARYKELLQGLTMADQEEFAASFSETFATAAVAAGEIDVAAQVYQSLAAKFPDSAALKQKAETELGRFARVGKPAPALEAQDLEGKTVRLGDLRGKFVLVDFWATWCTPNIVELPRLQDAYKKYHGAGLEIVSVSLDDTRTAVVDFVKARKIPWVQLHNTTAGVDCVEAFGVSSIPATYLIDPQGTIIRLDLRGGALEEVLSKLIKAKG</sequence>
<dbReference type="Proteomes" id="UP001216907">
    <property type="component" value="Unassembled WGS sequence"/>
</dbReference>